<dbReference type="Proteomes" id="UP000075714">
    <property type="component" value="Unassembled WGS sequence"/>
</dbReference>
<keyword evidence="3" id="KW-1185">Reference proteome</keyword>
<dbReference type="EMBL" id="LSYV01000009">
    <property type="protein sequence ID" value="KXZ52804.1"/>
    <property type="molecule type" value="Genomic_DNA"/>
</dbReference>
<dbReference type="OrthoDB" id="534529at2759"/>
<reference evidence="3" key="1">
    <citation type="journal article" date="2016" name="Nat. Commun.">
        <title>The Gonium pectorale genome demonstrates co-option of cell cycle regulation during the evolution of multicellularity.</title>
        <authorList>
            <person name="Hanschen E.R."/>
            <person name="Marriage T.N."/>
            <person name="Ferris P.J."/>
            <person name="Hamaji T."/>
            <person name="Toyoda A."/>
            <person name="Fujiyama A."/>
            <person name="Neme R."/>
            <person name="Noguchi H."/>
            <person name="Minakuchi Y."/>
            <person name="Suzuki M."/>
            <person name="Kawai-Toyooka H."/>
            <person name="Smith D.R."/>
            <person name="Sparks H."/>
            <person name="Anderson J."/>
            <person name="Bakaric R."/>
            <person name="Luria V."/>
            <person name="Karger A."/>
            <person name="Kirschner M.W."/>
            <person name="Durand P.M."/>
            <person name="Michod R.E."/>
            <person name="Nozaki H."/>
            <person name="Olson B.J."/>
        </authorList>
    </citation>
    <scope>NUCLEOTIDE SEQUENCE [LARGE SCALE GENOMIC DNA]</scope>
    <source>
        <strain evidence="3">NIES-2863</strain>
    </source>
</reference>
<feature type="region of interest" description="Disordered" evidence="1">
    <location>
        <begin position="142"/>
        <end position="161"/>
    </location>
</feature>
<evidence type="ECO:0000313" key="3">
    <source>
        <dbReference type="Proteomes" id="UP000075714"/>
    </source>
</evidence>
<dbReference type="Gene3D" id="3.15.10.20">
    <property type="entry name" value="Activator of Hsp90 ATPase Aha1, N-terminal domain"/>
    <property type="match status" value="1"/>
</dbReference>
<evidence type="ECO:0000313" key="2">
    <source>
        <dbReference type="EMBL" id="KXZ52804.1"/>
    </source>
</evidence>
<gene>
    <name evidence="2" type="ORF">GPECTOR_8g190</name>
</gene>
<name>A0A150GSP9_GONPE</name>
<evidence type="ECO:0000256" key="1">
    <source>
        <dbReference type="SAM" id="MobiDB-lite"/>
    </source>
</evidence>
<evidence type="ECO:0008006" key="4">
    <source>
        <dbReference type="Google" id="ProtNLM"/>
    </source>
</evidence>
<protein>
    <recommendedName>
        <fullName evidence="4">Activator of Hsp90 ATPase N-terminal domain-containing protein</fullName>
    </recommendedName>
</protein>
<proteinExistence type="predicted"/>
<dbReference type="AlphaFoldDB" id="A0A150GSP9"/>
<comment type="caution">
    <text evidence="2">The sequence shown here is derived from an EMBL/GenBank/DDBJ whole genome shotgun (WGS) entry which is preliminary data.</text>
</comment>
<organism evidence="2 3">
    <name type="scientific">Gonium pectorale</name>
    <name type="common">Green alga</name>
    <dbReference type="NCBI Taxonomy" id="33097"/>
    <lineage>
        <taxon>Eukaryota</taxon>
        <taxon>Viridiplantae</taxon>
        <taxon>Chlorophyta</taxon>
        <taxon>core chlorophytes</taxon>
        <taxon>Chlorophyceae</taxon>
        <taxon>CS clade</taxon>
        <taxon>Chlamydomonadales</taxon>
        <taxon>Volvocaceae</taxon>
        <taxon>Gonium</taxon>
    </lineage>
</organism>
<sequence>MSEDGQGWVYDELENKLVGLAHRTPRVQCRTTDLLSYHGDLCEGTKSKRCGRLDLDLGWEATCRNDLQKRFTGKARVTMENKDAHDVVDVAVDVDPACLAALPEERGGLVADVVYAVESLDAAIMEKLNDFLWDMEQRNRMETQAQGEESGEAQGPAFQAA</sequence>
<dbReference type="InterPro" id="IPR036338">
    <property type="entry name" value="Aha1"/>
</dbReference>
<accession>A0A150GSP9</accession>